<dbReference type="InParanoid" id="A0A0G4ERP6"/>
<sequence length="630" mass="67420">MDVGMFGWSCLGQFPVPDASQELTFSHRQERRGLCDGQTTGPVSSGIFSLARCDVANGLCACSPPSFDDPHNWTLDQPHQLHPLPEEDFIARGSATTKTNRLMHSAREHHHHSLHPLPSIRTDPVGTSVQVVFNTVFGGPHCEPSAERLGMVGEEEEPHTLDLNSDEGMPAALMDGAVFRGGLVDPLRTSPSPFPQPAAPGRESPAQAPMVGATGPARVRMSDYNRPALQPLLGDPSIAAPPSPYCVGAGAPPIHPINYGEAQPGIMLAPQHHTHVSLSPGRTPPVRSPEQPPREVPPSSLPKTRPKAPFAPKKSLPFFAVSETPSRRSLGEGMQKMFRRWIGSSTVDRAEFKGPVGTASSQKKAGVSSLADKRKDSQPAAPAPPQKVPPISPPSPDHHHHMDERPGPSAATRGGRLPPPRVREDPHPFQASREEGPSSARLNAPLIPYFSGGGGGKREDEGGGGRPTPPSTKTKPPGISAAVLGGLSALRDITRSPRAKSTKQPTLTTEASIATDNDSDWTFVQQQNHQQQQQQPRRGQRQRAIDRIDRPGAMFEDGGGCEGDMEDDPDSRSGLNAKVVLSSPTIAIGVLSECVEKAANSPTSSKPNSDKWGKRIADAPLKRLTSRRSR</sequence>
<evidence type="ECO:0000313" key="2">
    <source>
        <dbReference type="EMBL" id="CEM00552.1"/>
    </source>
</evidence>
<feature type="compositionally biased region" description="Basic and acidic residues" evidence="1">
    <location>
        <begin position="421"/>
        <end position="436"/>
    </location>
</feature>
<protein>
    <submittedName>
        <fullName evidence="2">Uncharacterized protein</fullName>
    </submittedName>
</protein>
<evidence type="ECO:0000256" key="1">
    <source>
        <dbReference type="SAM" id="MobiDB-lite"/>
    </source>
</evidence>
<evidence type="ECO:0000313" key="3">
    <source>
        <dbReference type="Proteomes" id="UP000041254"/>
    </source>
</evidence>
<feature type="region of interest" description="Disordered" evidence="1">
    <location>
        <begin position="351"/>
        <end position="576"/>
    </location>
</feature>
<feature type="compositionally biased region" description="Basic and acidic residues" evidence="1">
    <location>
        <begin position="608"/>
        <end position="621"/>
    </location>
</feature>
<feature type="compositionally biased region" description="Polar residues" evidence="1">
    <location>
        <begin position="502"/>
        <end position="524"/>
    </location>
</feature>
<name>A0A0G4ERP6_VITBC</name>
<feature type="compositionally biased region" description="Low complexity" evidence="1">
    <location>
        <begin position="525"/>
        <end position="537"/>
    </location>
</feature>
<keyword evidence="3" id="KW-1185">Reference proteome</keyword>
<feature type="region of interest" description="Disordered" evidence="1">
    <location>
        <begin position="273"/>
        <end position="312"/>
    </location>
</feature>
<dbReference type="VEuPathDB" id="CryptoDB:Vbra_12821"/>
<reference evidence="2 3" key="1">
    <citation type="submission" date="2014-11" db="EMBL/GenBank/DDBJ databases">
        <authorList>
            <person name="Zhu J."/>
            <person name="Qi W."/>
            <person name="Song R."/>
        </authorList>
    </citation>
    <scope>NUCLEOTIDE SEQUENCE [LARGE SCALE GENOMIC DNA]</scope>
</reference>
<feature type="compositionally biased region" description="Pro residues" evidence="1">
    <location>
        <begin position="282"/>
        <end position="300"/>
    </location>
</feature>
<gene>
    <name evidence="2" type="ORF">Vbra_12821</name>
</gene>
<feature type="compositionally biased region" description="Basic and acidic residues" evidence="1">
    <location>
        <begin position="396"/>
        <end position="406"/>
    </location>
</feature>
<feature type="region of interest" description="Disordered" evidence="1">
    <location>
        <begin position="188"/>
        <end position="211"/>
    </location>
</feature>
<accession>A0A0G4ERP6</accession>
<feature type="compositionally biased region" description="Pro residues" evidence="1">
    <location>
        <begin position="381"/>
        <end position="395"/>
    </location>
</feature>
<proteinExistence type="predicted"/>
<dbReference type="Proteomes" id="UP000041254">
    <property type="component" value="Unassembled WGS sequence"/>
</dbReference>
<dbReference type="EMBL" id="CDMY01000295">
    <property type="protein sequence ID" value="CEM00552.1"/>
    <property type="molecule type" value="Genomic_DNA"/>
</dbReference>
<dbReference type="AlphaFoldDB" id="A0A0G4ERP6"/>
<feature type="region of interest" description="Disordered" evidence="1">
    <location>
        <begin position="597"/>
        <end position="630"/>
    </location>
</feature>
<organism evidence="2 3">
    <name type="scientific">Vitrella brassicaformis (strain CCMP3155)</name>
    <dbReference type="NCBI Taxonomy" id="1169540"/>
    <lineage>
        <taxon>Eukaryota</taxon>
        <taxon>Sar</taxon>
        <taxon>Alveolata</taxon>
        <taxon>Colpodellida</taxon>
        <taxon>Vitrellaceae</taxon>
        <taxon>Vitrella</taxon>
    </lineage>
</organism>